<reference evidence="8" key="2">
    <citation type="journal article" date="2020" name="Nat. Commun.">
        <title>Large-scale genome sequencing of mycorrhizal fungi provides insights into the early evolution of symbiotic traits.</title>
        <authorList>
            <person name="Miyauchi S."/>
            <person name="Kiss E."/>
            <person name="Kuo A."/>
            <person name="Drula E."/>
            <person name="Kohler A."/>
            <person name="Sanchez-Garcia M."/>
            <person name="Morin E."/>
            <person name="Andreopoulos B."/>
            <person name="Barry K.W."/>
            <person name="Bonito G."/>
            <person name="Buee M."/>
            <person name="Carver A."/>
            <person name="Chen C."/>
            <person name="Cichocki N."/>
            <person name="Clum A."/>
            <person name="Culley D."/>
            <person name="Crous P.W."/>
            <person name="Fauchery L."/>
            <person name="Girlanda M."/>
            <person name="Hayes R.D."/>
            <person name="Keri Z."/>
            <person name="LaButti K."/>
            <person name="Lipzen A."/>
            <person name="Lombard V."/>
            <person name="Magnuson J."/>
            <person name="Maillard F."/>
            <person name="Murat C."/>
            <person name="Nolan M."/>
            <person name="Ohm R.A."/>
            <person name="Pangilinan J."/>
            <person name="Pereira M.F."/>
            <person name="Perotto S."/>
            <person name="Peter M."/>
            <person name="Pfister S."/>
            <person name="Riley R."/>
            <person name="Sitrit Y."/>
            <person name="Stielow J.B."/>
            <person name="Szollosi G."/>
            <person name="Zifcakova L."/>
            <person name="Stursova M."/>
            <person name="Spatafora J.W."/>
            <person name="Tedersoo L."/>
            <person name="Vaario L.M."/>
            <person name="Yamada A."/>
            <person name="Yan M."/>
            <person name="Wang P."/>
            <person name="Xu J."/>
            <person name="Bruns T."/>
            <person name="Baldrian P."/>
            <person name="Vilgalys R."/>
            <person name="Dunand C."/>
            <person name="Henrissat B."/>
            <person name="Grigoriev I.V."/>
            <person name="Hibbett D."/>
            <person name="Nagy L.G."/>
            <person name="Martin F.M."/>
        </authorList>
    </citation>
    <scope>NUCLEOTIDE SEQUENCE</scope>
    <source>
        <strain evidence="8">BED1</strain>
    </source>
</reference>
<keyword evidence="9" id="KW-1185">Reference proteome</keyword>
<evidence type="ECO:0000259" key="7">
    <source>
        <dbReference type="Pfam" id="PF20684"/>
    </source>
</evidence>
<reference evidence="8" key="1">
    <citation type="submission" date="2019-10" db="EMBL/GenBank/DDBJ databases">
        <authorList>
            <consortium name="DOE Joint Genome Institute"/>
            <person name="Kuo A."/>
            <person name="Miyauchi S."/>
            <person name="Kiss E."/>
            <person name="Drula E."/>
            <person name="Kohler A."/>
            <person name="Sanchez-Garcia M."/>
            <person name="Andreopoulos B."/>
            <person name="Barry K.W."/>
            <person name="Bonito G."/>
            <person name="Buee M."/>
            <person name="Carver A."/>
            <person name="Chen C."/>
            <person name="Cichocki N."/>
            <person name="Clum A."/>
            <person name="Culley D."/>
            <person name="Crous P.W."/>
            <person name="Fauchery L."/>
            <person name="Girlanda M."/>
            <person name="Hayes R."/>
            <person name="Keri Z."/>
            <person name="LaButti K."/>
            <person name="Lipzen A."/>
            <person name="Lombard V."/>
            <person name="Magnuson J."/>
            <person name="Maillard F."/>
            <person name="Morin E."/>
            <person name="Murat C."/>
            <person name="Nolan M."/>
            <person name="Ohm R."/>
            <person name="Pangilinan J."/>
            <person name="Pereira M."/>
            <person name="Perotto S."/>
            <person name="Peter M."/>
            <person name="Riley R."/>
            <person name="Sitrit Y."/>
            <person name="Stielow B."/>
            <person name="Szollosi G."/>
            <person name="Zifcakova L."/>
            <person name="Stursova M."/>
            <person name="Spatafora J.W."/>
            <person name="Tedersoo L."/>
            <person name="Vaario L.-M."/>
            <person name="Yamada A."/>
            <person name="Yan M."/>
            <person name="Wang P."/>
            <person name="Xu J."/>
            <person name="Bruns T."/>
            <person name="Baldrian P."/>
            <person name="Vilgalys R."/>
            <person name="Henrissat B."/>
            <person name="Grigoriev I.V."/>
            <person name="Hibbett D."/>
            <person name="Nagy L.G."/>
            <person name="Martin F.M."/>
        </authorList>
    </citation>
    <scope>NUCLEOTIDE SEQUENCE</scope>
    <source>
        <strain evidence="8">BED1</strain>
    </source>
</reference>
<feature type="transmembrane region" description="Helical" evidence="6">
    <location>
        <begin position="71"/>
        <end position="90"/>
    </location>
</feature>
<evidence type="ECO:0000256" key="2">
    <source>
        <dbReference type="ARBA" id="ARBA00022692"/>
    </source>
</evidence>
<comment type="subcellular location">
    <subcellularLocation>
        <location evidence="1">Membrane</location>
        <topology evidence="1">Multi-pass membrane protein</topology>
    </subcellularLocation>
</comment>
<evidence type="ECO:0000313" key="8">
    <source>
        <dbReference type="EMBL" id="KAF8440974.1"/>
    </source>
</evidence>
<name>A0AAD4BVE0_BOLED</name>
<feature type="transmembrane region" description="Helical" evidence="6">
    <location>
        <begin position="155"/>
        <end position="177"/>
    </location>
</feature>
<dbReference type="InterPro" id="IPR049326">
    <property type="entry name" value="Rhodopsin_dom_fungi"/>
</dbReference>
<dbReference type="GO" id="GO:0016020">
    <property type="term" value="C:membrane"/>
    <property type="evidence" value="ECO:0007669"/>
    <property type="project" value="UniProtKB-SubCell"/>
</dbReference>
<dbReference type="EMBL" id="WHUW01000011">
    <property type="protein sequence ID" value="KAF8440974.1"/>
    <property type="molecule type" value="Genomic_DNA"/>
</dbReference>
<comment type="similarity">
    <text evidence="5">Belongs to the SAT4 family.</text>
</comment>
<sequence length="305" mass="34041">MAINDAPLEIAYCIIQFATVMVTLFRLAFRLKIQRFWWEDMWAAVAMVVVLGLCAPGLHSVTSSSLDNFRLTHISGLISSYSFTCIVWSVRMSLLYSTIRVVLPSTVIRVVMRVIGALFVVVWAVLIGLKTWWHVNNQVSTHGHRAWSLMDSIEVFEATVDFAGDATLVIFSLRLLWGVKLPRRQRRMILAVFSSSAIITMVSLPRAIASIIGDDTLACIMLDLELIFSSIVCNLLVVVTYIYRVYVNSSESEISSDDDDFTTPLPNSPRSLTTVDLNTPDLTTIGTTNHFRSSFFPSLGQSTTS</sequence>
<dbReference type="AlphaFoldDB" id="A0AAD4BVE0"/>
<feature type="transmembrane region" description="Helical" evidence="6">
    <location>
        <begin position="224"/>
        <end position="243"/>
    </location>
</feature>
<gene>
    <name evidence="8" type="ORF">L210DRAFT_2123492</name>
</gene>
<feature type="transmembrane region" description="Helical" evidence="6">
    <location>
        <begin position="6"/>
        <end position="29"/>
    </location>
</feature>
<evidence type="ECO:0000313" key="9">
    <source>
        <dbReference type="Proteomes" id="UP001194468"/>
    </source>
</evidence>
<evidence type="ECO:0000256" key="5">
    <source>
        <dbReference type="ARBA" id="ARBA00038359"/>
    </source>
</evidence>
<comment type="caution">
    <text evidence="8">The sequence shown here is derived from an EMBL/GenBank/DDBJ whole genome shotgun (WGS) entry which is preliminary data.</text>
</comment>
<dbReference type="PANTHER" id="PTHR33048:SF19">
    <property type="entry name" value="MEMBRANE PROTEIN PTH11-LIKE, PUTATIVE (AFU_ORTHOLOGUE AFUA_1G14080)-RELATED"/>
    <property type="match status" value="1"/>
</dbReference>
<evidence type="ECO:0000256" key="3">
    <source>
        <dbReference type="ARBA" id="ARBA00022989"/>
    </source>
</evidence>
<evidence type="ECO:0000256" key="1">
    <source>
        <dbReference type="ARBA" id="ARBA00004141"/>
    </source>
</evidence>
<evidence type="ECO:0000256" key="6">
    <source>
        <dbReference type="SAM" id="Phobius"/>
    </source>
</evidence>
<dbReference type="InterPro" id="IPR052337">
    <property type="entry name" value="SAT4-like"/>
</dbReference>
<dbReference type="PANTHER" id="PTHR33048">
    <property type="entry name" value="PTH11-LIKE INTEGRAL MEMBRANE PROTEIN (AFU_ORTHOLOGUE AFUA_5G11245)"/>
    <property type="match status" value="1"/>
</dbReference>
<proteinExistence type="inferred from homology"/>
<feature type="transmembrane region" description="Helical" evidence="6">
    <location>
        <begin position="189"/>
        <end position="212"/>
    </location>
</feature>
<dbReference type="Proteomes" id="UP001194468">
    <property type="component" value="Unassembled WGS sequence"/>
</dbReference>
<protein>
    <recommendedName>
        <fullName evidence="7">Rhodopsin domain-containing protein</fullName>
    </recommendedName>
</protein>
<organism evidence="8 9">
    <name type="scientific">Boletus edulis BED1</name>
    <dbReference type="NCBI Taxonomy" id="1328754"/>
    <lineage>
        <taxon>Eukaryota</taxon>
        <taxon>Fungi</taxon>
        <taxon>Dikarya</taxon>
        <taxon>Basidiomycota</taxon>
        <taxon>Agaricomycotina</taxon>
        <taxon>Agaricomycetes</taxon>
        <taxon>Agaricomycetidae</taxon>
        <taxon>Boletales</taxon>
        <taxon>Boletineae</taxon>
        <taxon>Boletaceae</taxon>
        <taxon>Boletoideae</taxon>
        <taxon>Boletus</taxon>
    </lineage>
</organism>
<feature type="domain" description="Rhodopsin" evidence="7">
    <location>
        <begin position="26"/>
        <end position="209"/>
    </location>
</feature>
<dbReference type="Pfam" id="PF20684">
    <property type="entry name" value="Fung_rhodopsin"/>
    <property type="match status" value="1"/>
</dbReference>
<accession>A0AAD4BVE0</accession>
<feature type="transmembrane region" description="Helical" evidence="6">
    <location>
        <begin position="41"/>
        <end position="59"/>
    </location>
</feature>
<evidence type="ECO:0000256" key="4">
    <source>
        <dbReference type="ARBA" id="ARBA00023136"/>
    </source>
</evidence>
<keyword evidence="4 6" id="KW-0472">Membrane</keyword>
<keyword evidence="3 6" id="KW-1133">Transmembrane helix</keyword>
<keyword evidence="2 6" id="KW-0812">Transmembrane</keyword>
<feature type="transmembrane region" description="Helical" evidence="6">
    <location>
        <begin position="110"/>
        <end position="135"/>
    </location>
</feature>